<dbReference type="EMBL" id="JACGWN010000014">
    <property type="protein sequence ID" value="KAL0406160.1"/>
    <property type="molecule type" value="Genomic_DNA"/>
</dbReference>
<reference evidence="1" key="1">
    <citation type="submission" date="2020-06" db="EMBL/GenBank/DDBJ databases">
        <authorList>
            <person name="Li T."/>
            <person name="Hu X."/>
            <person name="Zhang T."/>
            <person name="Song X."/>
            <person name="Zhang H."/>
            <person name="Dai N."/>
            <person name="Sheng W."/>
            <person name="Hou X."/>
            <person name="Wei L."/>
        </authorList>
    </citation>
    <scope>NUCLEOTIDE SEQUENCE</scope>
    <source>
        <strain evidence="1">KEN1</strain>
        <tissue evidence="1">Leaf</tissue>
    </source>
</reference>
<comment type="caution">
    <text evidence="1">The sequence shown here is derived from an EMBL/GenBank/DDBJ whole genome shotgun (WGS) entry which is preliminary data.</text>
</comment>
<dbReference type="AlphaFoldDB" id="A0AAW2TMT7"/>
<sequence length="101" mass="11456">MASMMASGQWVNLAIPVLASIYESLNTMATSSRPARTRPYFPIHFVYAWQESYFKTDYPIWQGLHGPKMTRFSGEGGAKYYDPREAHNEFIRLSSSLGLAT</sequence>
<gene>
    <name evidence="1" type="ORF">Slati_3929900</name>
</gene>
<protein>
    <submittedName>
        <fullName evidence="1">Uncharacterized protein</fullName>
    </submittedName>
</protein>
<dbReference type="PANTHER" id="PTHR36607:SF23">
    <property type="entry name" value="AMINOTRANSFERASE-LIKE PLANT MOBILE DOMAIN-CONTAINING PROTEIN"/>
    <property type="match status" value="1"/>
</dbReference>
<proteinExistence type="predicted"/>
<organism evidence="1">
    <name type="scientific">Sesamum latifolium</name>
    <dbReference type="NCBI Taxonomy" id="2727402"/>
    <lineage>
        <taxon>Eukaryota</taxon>
        <taxon>Viridiplantae</taxon>
        <taxon>Streptophyta</taxon>
        <taxon>Embryophyta</taxon>
        <taxon>Tracheophyta</taxon>
        <taxon>Spermatophyta</taxon>
        <taxon>Magnoliopsida</taxon>
        <taxon>eudicotyledons</taxon>
        <taxon>Gunneridae</taxon>
        <taxon>Pentapetalae</taxon>
        <taxon>asterids</taxon>
        <taxon>lamiids</taxon>
        <taxon>Lamiales</taxon>
        <taxon>Pedaliaceae</taxon>
        <taxon>Sesamum</taxon>
    </lineage>
</organism>
<reference evidence="1" key="2">
    <citation type="journal article" date="2024" name="Plant">
        <title>Genomic evolution and insights into agronomic trait innovations of Sesamum species.</title>
        <authorList>
            <person name="Miao H."/>
            <person name="Wang L."/>
            <person name="Qu L."/>
            <person name="Liu H."/>
            <person name="Sun Y."/>
            <person name="Le M."/>
            <person name="Wang Q."/>
            <person name="Wei S."/>
            <person name="Zheng Y."/>
            <person name="Lin W."/>
            <person name="Duan Y."/>
            <person name="Cao H."/>
            <person name="Xiong S."/>
            <person name="Wang X."/>
            <person name="Wei L."/>
            <person name="Li C."/>
            <person name="Ma Q."/>
            <person name="Ju M."/>
            <person name="Zhao R."/>
            <person name="Li G."/>
            <person name="Mu C."/>
            <person name="Tian Q."/>
            <person name="Mei H."/>
            <person name="Zhang T."/>
            <person name="Gao T."/>
            <person name="Zhang H."/>
        </authorList>
    </citation>
    <scope>NUCLEOTIDE SEQUENCE</scope>
    <source>
        <strain evidence="1">KEN1</strain>
    </source>
</reference>
<dbReference type="PANTHER" id="PTHR36607">
    <property type="entry name" value="1,2-DIHYDROXY-3-KETO-5-METHYLTHIOPENTENE DIOXYGENASE 4"/>
    <property type="match status" value="1"/>
</dbReference>
<accession>A0AAW2TMT7</accession>
<evidence type="ECO:0000313" key="1">
    <source>
        <dbReference type="EMBL" id="KAL0406160.1"/>
    </source>
</evidence>
<name>A0AAW2TMT7_9LAMI</name>